<evidence type="ECO:0000256" key="1">
    <source>
        <dbReference type="ARBA" id="ARBA00004141"/>
    </source>
</evidence>
<evidence type="ECO:0000313" key="6">
    <source>
        <dbReference type="EMBL" id="KAF4488719.1"/>
    </source>
</evidence>
<keyword evidence="3 5" id="KW-1133">Transmembrane helix</keyword>
<evidence type="ECO:0000256" key="5">
    <source>
        <dbReference type="SAM" id="Phobius"/>
    </source>
</evidence>
<comment type="caution">
    <text evidence="6">The sequence shown here is derived from an EMBL/GenBank/DDBJ whole genome shotgun (WGS) entry which is preliminary data.</text>
</comment>
<evidence type="ECO:0000256" key="4">
    <source>
        <dbReference type="ARBA" id="ARBA00023136"/>
    </source>
</evidence>
<dbReference type="InterPro" id="IPR045863">
    <property type="entry name" value="CorA_TM1_TM2"/>
</dbReference>
<dbReference type="InParanoid" id="A0A7J6JGE5"/>
<feature type="transmembrane region" description="Helical" evidence="5">
    <location>
        <begin position="412"/>
        <end position="432"/>
    </location>
</feature>
<gene>
    <name evidence="6" type="ORF">CGGC5_v004308</name>
</gene>
<keyword evidence="7" id="KW-1185">Reference proteome</keyword>
<reference evidence="6 7" key="1">
    <citation type="submission" date="2012-08" db="EMBL/GenBank/DDBJ databases">
        <authorList>
            <person name="Gan P.H.P."/>
            <person name="Ikeda K."/>
            <person name="Irieda H."/>
            <person name="Narusaka M."/>
            <person name="O'Connell R.J."/>
            <person name="Narusaka Y."/>
            <person name="Takano Y."/>
            <person name="Kubo Y."/>
            <person name="Shirasu K."/>
        </authorList>
    </citation>
    <scope>NUCLEOTIDE SEQUENCE [LARGE SCALE GENOMIC DNA]</scope>
    <source>
        <strain evidence="6 7">Nara gc5</strain>
    </source>
</reference>
<sequence>MCMKTQLISRSCAMCLFRNRTKARASSRGLFLMPKRLDTFAESVLGELDWILNFCQGEFDRTSRIGSVQSSSSLRFVLQSNAKDPKTFTPLTLSLHPNLFQSMLKDMRLPLQAVELTSVVGPLFWHRYTEINGNDPHLQIVCGKQDSRQTGKTRGWQLILSYSFRRRQTTAFVKGTLTSVIPESLEDLESCADETFHPLLFPVFVLCYVISMRSELSQRKCRTWIRRLEDAISVNETAAGLSYFKDGKINLRAVASDLTECHRQVLHQRPGLYSRMLGAAEEAMQSFWIHVSSGEKSEEMKSLHFSLQDRLGLQRARLVGLDSYVSVSIERLNIQRSMISFITAEIAQNDAKLNLKIAGDQRQLANDSKRDSKAMKALSLLGATFLPGTFLASIFSMTFFDFQEGSSLSPKIWIYFAFTIPLTALVLLDEVIQNWLSYQS</sequence>
<dbReference type="GeneID" id="43608883"/>
<dbReference type="EMBL" id="ANPB02000002">
    <property type="protein sequence ID" value="KAF4488719.1"/>
    <property type="molecule type" value="Genomic_DNA"/>
</dbReference>
<feature type="transmembrane region" description="Helical" evidence="5">
    <location>
        <begin position="378"/>
        <end position="400"/>
    </location>
</feature>
<protein>
    <submittedName>
        <fullName evidence="6">Uncharacterized protein</fullName>
    </submittedName>
</protein>
<dbReference type="SUPFAM" id="SSF144083">
    <property type="entry name" value="Magnesium transport protein CorA, transmembrane region"/>
    <property type="match status" value="1"/>
</dbReference>
<dbReference type="Proteomes" id="UP000011096">
    <property type="component" value="Unassembled WGS sequence"/>
</dbReference>
<evidence type="ECO:0000256" key="2">
    <source>
        <dbReference type="ARBA" id="ARBA00022692"/>
    </source>
</evidence>
<name>A0A7J6JGE5_COLFN</name>
<accession>A0A7J6JGE5</accession>
<dbReference type="GO" id="GO:0016020">
    <property type="term" value="C:membrane"/>
    <property type="evidence" value="ECO:0007669"/>
    <property type="project" value="UniProtKB-SubCell"/>
</dbReference>
<reference evidence="6 7" key="2">
    <citation type="submission" date="2020-04" db="EMBL/GenBank/DDBJ databases">
        <title>Genome sequencing and assembly of multiple isolates from the Colletotrichum gloeosporioides species complex.</title>
        <authorList>
            <person name="Gan P."/>
            <person name="Shirasu K."/>
        </authorList>
    </citation>
    <scope>NUCLEOTIDE SEQUENCE [LARGE SCALE GENOMIC DNA]</scope>
    <source>
        <strain evidence="6 7">Nara gc5</strain>
    </source>
</reference>
<keyword evidence="4 5" id="KW-0472">Membrane</keyword>
<evidence type="ECO:0000256" key="3">
    <source>
        <dbReference type="ARBA" id="ARBA00022989"/>
    </source>
</evidence>
<dbReference type="OrthoDB" id="2830640at2759"/>
<organism evidence="6 7">
    <name type="scientific">Colletotrichum fructicola (strain Nara gc5)</name>
    <name type="common">Anthracnose fungus</name>
    <name type="synonym">Colletotrichum gloeosporioides (strain Nara gc5)</name>
    <dbReference type="NCBI Taxonomy" id="1213859"/>
    <lineage>
        <taxon>Eukaryota</taxon>
        <taxon>Fungi</taxon>
        <taxon>Dikarya</taxon>
        <taxon>Ascomycota</taxon>
        <taxon>Pezizomycotina</taxon>
        <taxon>Sordariomycetes</taxon>
        <taxon>Hypocreomycetidae</taxon>
        <taxon>Glomerellales</taxon>
        <taxon>Glomerellaceae</taxon>
        <taxon>Colletotrichum</taxon>
        <taxon>Colletotrichum gloeosporioides species complex</taxon>
    </lineage>
</organism>
<keyword evidence="2 5" id="KW-0812">Transmembrane</keyword>
<proteinExistence type="predicted"/>
<dbReference type="RefSeq" id="XP_066009416.1">
    <property type="nucleotide sequence ID" value="XM_066151263.1"/>
</dbReference>
<dbReference type="AlphaFoldDB" id="A0A7J6JGE5"/>
<dbReference type="Gene3D" id="1.20.58.340">
    <property type="entry name" value="Magnesium transport protein CorA, transmembrane region"/>
    <property type="match status" value="1"/>
</dbReference>
<evidence type="ECO:0000313" key="7">
    <source>
        <dbReference type="Proteomes" id="UP000011096"/>
    </source>
</evidence>
<comment type="subcellular location">
    <subcellularLocation>
        <location evidence="1">Membrane</location>
        <topology evidence="1">Multi-pass membrane protein</topology>
    </subcellularLocation>
</comment>